<dbReference type="EMBL" id="JMSE01000226">
    <property type="protein sequence ID" value="KDN71219.1"/>
    <property type="molecule type" value="Genomic_DNA"/>
</dbReference>
<dbReference type="GO" id="GO:0006203">
    <property type="term" value="P:dGTP catabolic process"/>
    <property type="evidence" value="ECO:0007669"/>
    <property type="project" value="TreeGrafter"/>
</dbReference>
<dbReference type="FunFam" id="3.90.79.10:FF:000060">
    <property type="entry name" value="Nudix hydrolase 1"/>
    <property type="match status" value="1"/>
</dbReference>
<dbReference type="PANTHER" id="PTHR16099">
    <property type="entry name" value="8-OXO-DGTP DIPHOSPHATES NUDT15"/>
    <property type="match status" value="1"/>
</dbReference>
<dbReference type="AlphaFoldDB" id="A0A066XU72"/>
<sequence>MQQAGAASDAFAHPRVGVAAIIQRRDGKIIVGQRKSSHGAGTIQLPGGHLEFGEPFFLCAERETLEETGLRVRGTKLVAVTNDVFGDLGKHYITIFVRCELEDADAEPVNIEPEKCGGWSWVTWDEVRAINEAAKAGQGAKLFLPLQQLVEQNPDIETSC</sequence>
<keyword evidence="1" id="KW-0378">Hydrolase</keyword>
<protein>
    <submittedName>
        <fullName evidence="3">Putative NUDIX domain-containing protein</fullName>
    </submittedName>
</protein>
<dbReference type="HOGENOM" id="CLU_037162_9_0_1"/>
<dbReference type="Proteomes" id="UP000027238">
    <property type="component" value="Unassembled WGS sequence"/>
</dbReference>
<evidence type="ECO:0000313" key="3">
    <source>
        <dbReference type="EMBL" id="KDN71219.1"/>
    </source>
</evidence>
<dbReference type="Pfam" id="PF00293">
    <property type="entry name" value="NUDIX"/>
    <property type="match status" value="1"/>
</dbReference>
<dbReference type="PROSITE" id="PS51462">
    <property type="entry name" value="NUDIX"/>
    <property type="match status" value="1"/>
</dbReference>
<comment type="caution">
    <text evidence="3">The sequence shown here is derived from an EMBL/GenBank/DDBJ whole genome shotgun (WGS) entry which is preliminary data.</text>
</comment>
<dbReference type="OMA" id="HFEASRN"/>
<proteinExistence type="predicted"/>
<evidence type="ECO:0000256" key="1">
    <source>
        <dbReference type="ARBA" id="ARBA00022801"/>
    </source>
</evidence>
<evidence type="ECO:0000259" key="2">
    <source>
        <dbReference type="PROSITE" id="PS51462"/>
    </source>
</evidence>
<name>A0A066XU72_COLSU</name>
<dbReference type="CDD" id="cd04678">
    <property type="entry name" value="NUDIX_MTH2_Nudt15"/>
    <property type="match status" value="1"/>
</dbReference>
<dbReference type="OrthoDB" id="447842at2759"/>
<organism evidence="3 4">
    <name type="scientific">Colletotrichum sublineola</name>
    <name type="common">Sorghum anthracnose fungus</name>
    <dbReference type="NCBI Taxonomy" id="1173701"/>
    <lineage>
        <taxon>Eukaryota</taxon>
        <taxon>Fungi</taxon>
        <taxon>Dikarya</taxon>
        <taxon>Ascomycota</taxon>
        <taxon>Pezizomycotina</taxon>
        <taxon>Sordariomycetes</taxon>
        <taxon>Hypocreomycetidae</taxon>
        <taxon>Glomerellales</taxon>
        <taxon>Glomerellaceae</taxon>
        <taxon>Colletotrichum</taxon>
        <taxon>Colletotrichum graminicola species complex</taxon>
    </lineage>
</organism>
<dbReference type="eggNOG" id="ENOG502S3YT">
    <property type="taxonomic scope" value="Eukaryota"/>
</dbReference>
<gene>
    <name evidence="3" type="ORF">CSUB01_10650</name>
</gene>
<dbReference type="SUPFAM" id="SSF55811">
    <property type="entry name" value="Nudix"/>
    <property type="match status" value="1"/>
</dbReference>
<dbReference type="GO" id="GO:0005829">
    <property type="term" value="C:cytosol"/>
    <property type="evidence" value="ECO:0007669"/>
    <property type="project" value="TreeGrafter"/>
</dbReference>
<dbReference type="PANTHER" id="PTHR16099:SF5">
    <property type="entry name" value="NUCLEOTIDE TRIPHOSPHATE DIPHOSPHATASE NUDT15"/>
    <property type="match status" value="1"/>
</dbReference>
<evidence type="ECO:0000313" key="4">
    <source>
        <dbReference type="Proteomes" id="UP000027238"/>
    </source>
</evidence>
<dbReference type="STRING" id="1173701.A0A066XU72"/>
<feature type="domain" description="Nudix hydrolase" evidence="2">
    <location>
        <begin position="13"/>
        <end position="145"/>
    </location>
</feature>
<dbReference type="Gene3D" id="3.90.79.10">
    <property type="entry name" value="Nucleoside Triphosphate Pyrophosphohydrolase"/>
    <property type="match status" value="1"/>
</dbReference>
<reference evidence="4" key="1">
    <citation type="journal article" date="2014" name="Genome Announc.">
        <title>Draft genome sequence of Colletotrichum sublineola, a destructive pathogen of cultivated sorghum.</title>
        <authorList>
            <person name="Baroncelli R."/>
            <person name="Sanz-Martin J.M."/>
            <person name="Rech G.E."/>
            <person name="Sukno S.A."/>
            <person name="Thon M.R."/>
        </authorList>
    </citation>
    <scope>NUCLEOTIDE SEQUENCE [LARGE SCALE GENOMIC DNA]</scope>
    <source>
        <strain evidence="4">TX430BB</strain>
    </source>
</reference>
<dbReference type="GO" id="GO:0035539">
    <property type="term" value="F:8-oxo-7,8-dihydrodeoxyguanosine triphosphate pyrophosphatase activity"/>
    <property type="evidence" value="ECO:0007669"/>
    <property type="project" value="TreeGrafter"/>
</dbReference>
<accession>A0A066XU72</accession>
<dbReference type="PROSITE" id="PS00893">
    <property type="entry name" value="NUDIX_BOX"/>
    <property type="match status" value="1"/>
</dbReference>
<dbReference type="InterPro" id="IPR015797">
    <property type="entry name" value="NUDIX_hydrolase-like_dom_sf"/>
</dbReference>
<dbReference type="InterPro" id="IPR000086">
    <property type="entry name" value="NUDIX_hydrolase_dom"/>
</dbReference>
<dbReference type="InterPro" id="IPR020084">
    <property type="entry name" value="NUDIX_hydrolase_CS"/>
</dbReference>
<keyword evidence="4" id="KW-1185">Reference proteome</keyword>